<gene>
    <name evidence="2" type="ORF">FM121_12510</name>
</gene>
<dbReference type="RefSeq" id="WP_086952515.1">
    <property type="nucleotide sequence ID" value="NZ_FWFD01000015.1"/>
</dbReference>
<sequence>MNKKKWFYLLLIVLGIFSQGLVSLAEEGDDEENKEQTSLGETALKFTILGKKGPLKITEVPTMTFYGMKEQNGTSGYRGTGKLKSTGSLVVTDETRSSTGWSLQSKVTVKDGHGMIYYNLNSNNRIDSFITYTQLFNNDSNNIESFKSAMKVTNVDSSKSKIAQTLKGYNDPVQQKLDSIFTLDEEQSSFEFENKSTANNLSRAINGERLNFIMLWDLVTDPE</sequence>
<evidence type="ECO:0000313" key="2">
    <source>
        <dbReference type="EMBL" id="SLM86915.1"/>
    </source>
</evidence>
<proteinExistence type="predicted"/>
<organism evidence="2 3">
    <name type="scientific">Vagococcus fluvialis bH819</name>
    <dbReference type="NCBI Taxonomy" id="1255619"/>
    <lineage>
        <taxon>Bacteria</taxon>
        <taxon>Bacillati</taxon>
        <taxon>Bacillota</taxon>
        <taxon>Bacilli</taxon>
        <taxon>Lactobacillales</taxon>
        <taxon>Enterococcaceae</taxon>
        <taxon>Vagococcus</taxon>
    </lineage>
</organism>
<dbReference type="AlphaFoldDB" id="A0A1X6WRL3"/>
<protein>
    <submittedName>
        <fullName evidence="2">Uncharacterized protein</fullName>
    </submittedName>
</protein>
<accession>A0A1X6WRL3</accession>
<feature type="signal peptide" evidence="1">
    <location>
        <begin position="1"/>
        <end position="25"/>
    </location>
</feature>
<dbReference type="EMBL" id="FWFD01000015">
    <property type="protein sequence ID" value="SLM86915.1"/>
    <property type="molecule type" value="Genomic_DNA"/>
</dbReference>
<name>A0A1X6WRL3_9ENTE</name>
<feature type="chain" id="PRO_5012891608" evidence="1">
    <location>
        <begin position="26"/>
        <end position="223"/>
    </location>
</feature>
<keyword evidence="3" id="KW-1185">Reference proteome</keyword>
<evidence type="ECO:0000256" key="1">
    <source>
        <dbReference type="SAM" id="SignalP"/>
    </source>
</evidence>
<reference evidence="3" key="1">
    <citation type="submission" date="2017-02" db="EMBL/GenBank/DDBJ databases">
        <authorList>
            <person name="Dridi B."/>
        </authorList>
    </citation>
    <scope>NUCLEOTIDE SEQUENCE [LARGE SCALE GENOMIC DNA]</scope>
    <source>
        <strain evidence="3">bH819</strain>
    </source>
</reference>
<dbReference type="Proteomes" id="UP000195918">
    <property type="component" value="Unassembled WGS sequence"/>
</dbReference>
<keyword evidence="1" id="KW-0732">Signal</keyword>
<evidence type="ECO:0000313" key="3">
    <source>
        <dbReference type="Proteomes" id="UP000195918"/>
    </source>
</evidence>